<dbReference type="EMBL" id="QJKJ01000168">
    <property type="protein sequence ID" value="RDY13947.1"/>
    <property type="molecule type" value="Genomic_DNA"/>
</dbReference>
<evidence type="ECO:0000313" key="3">
    <source>
        <dbReference type="Proteomes" id="UP000257109"/>
    </source>
</evidence>
<dbReference type="InterPro" id="IPR012337">
    <property type="entry name" value="RNaseH-like_sf"/>
</dbReference>
<sequence length="179" mass="20552">GFSLWFVSSTIHPPKVLQNYSVSVHEGHEEAQEKKIKTFFSTAVQNWDADFYVKVDDSIDIDLGLPHFCYTNLYFLKRQNQRLDKNGQKPFLAHAEPAVEVATTKTNDAKVVVNFLKSNIFYRFGVPKALISDQGSHFYNRAMSSLLDKYGVSHRVPQLSHNERILTIPHFKLIRVKAI</sequence>
<dbReference type="AlphaFoldDB" id="A0A371IFW6"/>
<dbReference type="InterPro" id="IPR036397">
    <property type="entry name" value="RNaseH_sf"/>
</dbReference>
<organism evidence="2 3">
    <name type="scientific">Mucuna pruriens</name>
    <name type="common">Velvet bean</name>
    <name type="synonym">Dolichos pruriens</name>
    <dbReference type="NCBI Taxonomy" id="157652"/>
    <lineage>
        <taxon>Eukaryota</taxon>
        <taxon>Viridiplantae</taxon>
        <taxon>Streptophyta</taxon>
        <taxon>Embryophyta</taxon>
        <taxon>Tracheophyta</taxon>
        <taxon>Spermatophyta</taxon>
        <taxon>Magnoliopsida</taxon>
        <taxon>eudicotyledons</taxon>
        <taxon>Gunneridae</taxon>
        <taxon>Pentapetalae</taxon>
        <taxon>rosids</taxon>
        <taxon>fabids</taxon>
        <taxon>Fabales</taxon>
        <taxon>Fabaceae</taxon>
        <taxon>Papilionoideae</taxon>
        <taxon>50 kb inversion clade</taxon>
        <taxon>NPAAA clade</taxon>
        <taxon>indigoferoid/millettioid clade</taxon>
        <taxon>Phaseoleae</taxon>
        <taxon>Mucuna</taxon>
    </lineage>
</organism>
<feature type="non-terminal residue" evidence="2">
    <location>
        <position position="1"/>
    </location>
</feature>
<reference evidence="2" key="1">
    <citation type="submission" date="2018-05" db="EMBL/GenBank/DDBJ databases">
        <title>Draft genome of Mucuna pruriens seed.</title>
        <authorList>
            <person name="Nnadi N.E."/>
            <person name="Vos R."/>
            <person name="Hasami M.H."/>
            <person name="Devisetty U.K."/>
            <person name="Aguiy J.C."/>
        </authorList>
    </citation>
    <scope>NUCLEOTIDE SEQUENCE [LARGE SCALE GENOMIC DNA]</scope>
    <source>
        <strain evidence="2">JCA_2017</strain>
    </source>
</reference>
<dbReference type="OrthoDB" id="1903608at2759"/>
<proteinExistence type="predicted"/>
<dbReference type="GO" id="GO:0016757">
    <property type="term" value="F:glycosyltransferase activity"/>
    <property type="evidence" value="ECO:0007669"/>
    <property type="project" value="UniProtKB-KW"/>
</dbReference>
<evidence type="ECO:0000313" key="2">
    <source>
        <dbReference type="EMBL" id="RDY13947.1"/>
    </source>
</evidence>
<keyword evidence="3" id="KW-1185">Reference proteome</keyword>
<comment type="caution">
    <text evidence="2">The sequence shown here is derived from an EMBL/GenBank/DDBJ whole genome shotgun (WGS) entry which is preliminary data.</text>
</comment>
<feature type="non-terminal residue" evidence="2">
    <location>
        <position position="179"/>
    </location>
</feature>
<accession>A0A371IFW6</accession>
<dbReference type="GO" id="GO:0015074">
    <property type="term" value="P:DNA integration"/>
    <property type="evidence" value="ECO:0007669"/>
    <property type="project" value="InterPro"/>
</dbReference>
<dbReference type="Pfam" id="PF00665">
    <property type="entry name" value="rve"/>
    <property type="match status" value="1"/>
</dbReference>
<dbReference type="GO" id="GO:0003676">
    <property type="term" value="F:nucleic acid binding"/>
    <property type="evidence" value="ECO:0007669"/>
    <property type="project" value="InterPro"/>
</dbReference>
<gene>
    <name evidence="2" type="primary">HPGT3</name>
    <name evidence="2" type="ORF">CR513_01069</name>
</gene>
<dbReference type="Gene3D" id="3.30.420.10">
    <property type="entry name" value="Ribonuclease H-like superfamily/Ribonuclease H"/>
    <property type="match status" value="1"/>
</dbReference>
<evidence type="ECO:0000259" key="1">
    <source>
        <dbReference type="Pfam" id="PF00665"/>
    </source>
</evidence>
<name>A0A371IFW6_MUCPR</name>
<dbReference type="Proteomes" id="UP000257109">
    <property type="component" value="Unassembled WGS sequence"/>
</dbReference>
<dbReference type="InterPro" id="IPR001584">
    <property type="entry name" value="Integrase_cat-core"/>
</dbReference>
<dbReference type="SUPFAM" id="SSF53098">
    <property type="entry name" value="Ribonuclease H-like"/>
    <property type="match status" value="1"/>
</dbReference>
<protein>
    <submittedName>
        <fullName evidence="2">Hydroxyproline O-galactosyltransferase HPGT3</fullName>
    </submittedName>
</protein>
<feature type="domain" description="Integrase catalytic" evidence="1">
    <location>
        <begin position="102"/>
        <end position="156"/>
    </location>
</feature>